<sequence>RSIVAVANVCFESGIVGNYITIHFIQQTMEKNVIERCNTGPPHISTSLSATRIIPTNYSFCLGWTFTNYKLNSRHTTVEQS</sequence>
<evidence type="ECO:0000313" key="1">
    <source>
        <dbReference type="EMBL" id="RZC34756.1"/>
    </source>
</evidence>
<accession>A0A482VPV8</accession>
<gene>
    <name evidence="1" type="ORF">BDFB_013625</name>
</gene>
<dbReference type="AlphaFoldDB" id="A0A482VPV8"/>
<dbReference type="OrthoDB" id="10480282at2759"/>
<organism evidence="1 2">
    <name type="scientific">Asbolus verrucosus</name>
    <name type="common">Desert ironclad beetle</name>
    <dbReference type="NCBI Taxonomy" id="1661398"/>
    <lineage>
        <taxon>Eukaryota</taxon>
        <taxon>Metazoa</taxon>
        <taxon>Ecdysozoa</taxon>
        <taxon>Arthropoda</taxon>
        <taxon>Hexapoda</taxon>
        <taxon>Insecta</taxon>
        <taxon>Pterygota</taxon>
        <taxon>Neoptera</taxon>
        <taxon>Endopterygota</taxon>
        <taxon>Coleoptera</taxon>
        <taxon>Polyphaga</taxon>
        <taxon>Cucujiformia</taxon>
        <taxon>Tenebrionidae</taxon>
        <taxon>Pimeliinae</taxon>
        <taxon>Asbolus</taxon>
    </lineage>
</organism>
<reference evidence="1 2" key="1">
    <citation type="submission" date="2017-03" db="EMBL/GenBank/DDBJ databases">
        <title>Genome of the blue death feigning beetle - Asbolus verrucosus.</title>
        <authorList>
            <person name="Rider S.D."/>
        </authorList>
    </citation>
    <scope>NUCLEOTIDE SEQUENCE [LARGE SCALE GENOMIC DNA]</scope>
    <source>
        <strain evidence="1">Butters</strain>
        <tissue evidence="1">Head and leg muscle</tissue>
    </source>
</reference>
<name>A0A482VPV8_ASBVE</name>
<dbReference type="EMBL" id="QDEB01077023">
    <property type="protein sequence ID" value="RZC34756.1"/>
    <property type="molecule type" value="Genomic_DNA"/>
</dbReference>
<dbReference type="Proteomes" id="UP000292052">
    <property type="component" value="Unassembled WGS sequence"/>
</dbReference>
<comment type="caution">
    <text evidence="1">The sequence shown here is derived from an EMBL/GenBank/DDBJ whole genome shotgun (WGS) entry which is preliminary data.</text>
</comment>
<feature type="non-terminal residue" evidence="1">
    <location>
        <position position="81"/>
    </location>
</feature>
<protein>
    <submittedName>
        <fullName evidence="1">Uncharacterized protein</fullName>
    </submittedName>
</protein>
<feature type="non-terminal residue" evidence="1">
    <location>
        <position position="1"/>
    </location>
</feature>
<proteinExistence type="predicted"/>
<keyword evidence="2" id="KW-1185">Reference proteome</keyword>
<evidence type="ECO:0000313" key="2">
    <source>
        <dbReference type="Proteomes" id="UP000292052"/>
    </source>
</evidence>